<feature type="transmembrane region" description="Helical" evidence="1">
    <location>
        <begin position="76"/>
        <end position="98"/>
    </location>
</feature>
<keyword evidence="1" id="KW-0472">Membrane</keyword>
<feature type="transmembrane region" description="Helical" evidence="1">
    <location>
        <begin position="15"/>
        <end position="34"/>
    </location>
</feature>
<evidence type="ECO:0000313" key="2">
    <source>
        <dbReference type="EMBL" id="MDR6246513.1"/>
    </source>
</evidence>
<dbReference type="EMBL" id="JAVDQH010000031">
    <property type="protein sequence ID" value="MDR6246513.1"/>
    <property type="molecule type" value="Genomic_DNA"/>
</dbReference>
<keyword evidence="1" id="KW-1133">Transmembrane helix</keyword>
<evidence type="ECO:0000256" key="1">
    <source>
        <dbReference type="SAM" id="Phobius"/>
    </source>
</evidence>
<feature type="transmembrane region" description="Helical" evidence="1">
    <location>
        <begin position="41"/>
        <end position="64"/>
    </location>
</feature>
<dbReference type="RefSeq" id="WP_188774399.1">
    <property type="nucleotide sequence ID" value="NZ_BMMB01000002.1"/>
</dbReference>
<keyword evidence="3" id="KW-1185">Reference proteome</keyword>
<evidence type="ECO:0000313" key="3">
    <source>
        <dbReference type="Proteomes" id="UP001185028"/>
    </source>
</evidence>
<comment type="caution">
    <text evidence="2">The sequence shown here is derived from an EMBL/GenBank/DDBJ whole genome shotgun (WGS) entry which is preliminary data.</text>
</comment>
<organism evidence="2 3">
    <name type="scientific">Paenibacillus hunanensis</name>
    <dbReference type="NCBI Taxonomy" id="539262"/>
    <lineage>
        <taxon>Bacteria</taxon>
        <taxon>Bacillati</taxon>
        <taxon>Bacillota</taxon>
        <taxon>Bacilli</taxon>
        <taxon>Bacillales</taxon>
        <taxon>Paenibacillaceae</taxon>
        <taxon>Paenibacillus</taxon>
    </lineage>
</organism>
<sequence>MMWLINPSTAFPDPWFRLIWLLELTVLLLLILSAMRFSRRAWISTGVLFVLALVATVPGLVFRLTQPDPIGAMIDIPLLLMFPIMGVSLVWAIVAWIMRLSRERRRTV</sequence>
<name>A0ABU1J4T5_9BACL</name>
<protein>
    <submittedName>
        <fullName evidence="2">Cytochrome bd-type quinol oxidase subunit 2</fullName>
    </submittedName>
</protein>
<reference evidence="2 3" key="1">
    <citation type="submission" date="2023-07" db="EMBL/GenBank/DDBJ databases">
        <title>Genomic Encyclopedia of Type Strains, Phase IV (KMG-IV): sequencing the most valuable type-strain genomes for metagenomic binning, comparative biology and taxonomic classification.</title>
        <authorList>
            <person name="Goeker M."/>
        </authorList>
    </citation>
    <scope>NUCLEOTIDE SEQUENCE [LARGE SCALE GENOMIC DNA]</scope>
    <source>
        <strain evidence="2 3">DSM 22170</strain>
    </source>
</reference>
<proteinExistence type="predicted"/>
<accession>A0ABU1J4T5</accession>
<gene>
    <name evidence="2" type="ORF">JOC58_004458</name>
</gene>
<dbReference type="Proteomes" id="UP001185028">
    <property type="component" value="Unassembled WGS sequence"/>
</dbReference>
<keyword evidence="1" id="KW-0812">Transmembrane</keyword>